<keyword evidence="1" id="KW-1133">Transmembrane helix</keyword>
<name>A0A4S2MV15_9PEZI</name>
<keyword evidence="3" id="KW-1185">Reference proteome</keyword>
<sequence>MGCQFFPRCRRRRCFPVREAVNFNSIDRWMVHTLGVSVSTISSRSMAASTQHACSSNYPTIWLRKAERTRANIQYVVVIIIAIIIIFSRRHPPPVNKRRIHRSTRT</sequence>
<dbReference type="InParanoid" id="A0A4S2MV15"/>
<proteinExistence type="predicted"/>
<keyword evidence="1" id="KW-0472">Membrane</keyword>
<accession>A0A4S2MV15</accession>
<evidence type="ECO:0000256" key="1">
    <source>
        <dbReference type="SAM" id="Phobius"/>
    </source>
</evidence>
<evidence type="ECO:0000313" key="2">
    <source>
        <dbReference type="EMBL" id="TGZ80336.1"/>
    </source>
</evidence>
<evidence type="ECO:0000313" key="3">
    <source>
        <dbReference type="Proteomes" id="UP000298138"/>
    </source>
</evidence>
<protein>
    <submittedName>
        <fullName evidence="2">Uncharacterized protein</fullName>
    </submittedName>
</protein>
<dbReference type="EMBL" id="ML220125">
    <property type="protein sequence ID" value="TGZ80336.1"/>
    <property type="molecule type" value="Genomic_DNA"/>
</dbReference>
<dbReference type="AlphaFoldDB" id="A0A4S2MV15"/>
<gene>
    <name evidence="2" type="ORF">EX30DRAFT_57273</name>
</gene>
<dbReference type="Proteomes" id="UP000298138">
    <property type="component" value="Unassembled WGS sequence"/>
</dbReference>
<organism evidence="2 3">
    <name type="scientific">Ascodesmis nigricans</name>
    <dbReference type="NCBI Taxonomy" id="341454"/>
    <lineage>
        <taxon>Eukaryota</taxon>
        <taxon>Fungi</taxon>
        <taxon>Dikarya</taxon>
        <taxon>Ascomycota</taxon>
        <taxon>Pezizomycotina</taxon>
        <taxon>Pezizomycetes</taxon>
        <taxon>Pezizales</taxon>
        <taxon>Ascodesmidaceae</taxon>
        <taxon>Ascodesmis</taxon>
    </lineage>
</organism>
<reference evidence="2 3" key="1">
    <citation type="submission" date="2019-04" db="EMBL/GenBank/DDBJ databases">
        <title>Comparative genomics and transcriptomics to analyze fruiting body development in filamentous ascomycetes.</title>
        <authorList>
            <consortium name="DOE Joint Genome Institute"/>
            <person name="Lutkenhaus R."/>
            <person name="Traeger S."/>
            <person name="Breuer J."/>
            <person name="Kuo A."/>
            <person name="Lipzen A."/>
            <person name="Pangilinan J."/>
            <person name="Dilworth D."/>
            <person name="Sandor L."/>
            <person name="Poggeler S."/>
            <person name="Barry K."/>
            <person name="Grigoriev I.V."/>
            <person name="Nowrousian M."/>
        </authorList>
    </citation>
    <scope>NUCLEOTIDE SEQUENCE [LARGE SCALE GENOMIC DNA]</scope>
    <source>
        <strain evidence="2 3">CBS 389.68</strain>
    </source>
</reference>
<feature type="transmembrane region" description="Helical" evidence="1">
    <location>
        <begin position="72"/>
        <end position="89"/>
    </location>
</feature>
<keyword evidence="1" id="KW-0812">Transmembrane</keyword>